<dbReference type="OrthoDB" id="1888929at2759"/>
<accession>A0A835FBC8</accession>
<evidence type="ECO:0000256" key="6">
    <source>
        <dbReference type="ARBA" id="ARBA00060850"/>
    </source>
</evidence>
<evidence type="ECO:0000313" key="10">
    <source>
        <dbReference type="Proteomes" id="UP000636709"/>
    </source>
</evidence>
<dbReference type="Pfam" id="PF03106">
    <property type="entry name" value="WRKY"/>
    <property type="match status" value="1"/>
</dbReference>
<evidence type="ECO:0000256" key="1">
    <source>
        <dbReference type="ARBA" id="ARBA00004123"/>
    </source>
</evidence>
<dbReference type="PROSITE" id="PS50811">
    <property type="entry name" value="WRKY"/>
    <property type="match status" value="1"/>
</dbReference>
<comment type="caution">
    <text evidence="9">The sequence shown here is derived from an EMBL/GenBank/DDBJ whole genome shotgun (WGS) entry which is preliminary data.</text>
</comment>
<dbReference type="FunFam" id="2.20.25.80:FF:000009">
    <property type="entry name" value="WRKY transcription factor 53"/>
    <property type="match status" value="1"/>
</dbReference>
<evidence type="ECO:0000256" key="2">
    <source>
        <dbReference type="ARBA" id="ARBA00023015"/>
    </source>
</evidence>
<name>A0A835FBC8_9POAL</name>
<dbReference type="SUPFAM" id="SSF118290">
    <property type="entry name" value="WRKY DNA-binding domain"/>
    <property type="match status" value="1"/>
</dbReference>
<reference evidence="9" key="1">
    <citation type="submission" date="2020-07" db="EMBL/GenBank/DDBJ databases">
        <title>Genome sequence and genetic diversity analysis of an under-domesticated orphan crop, white fonio (Digitaria exilis).</title>
        <authorList>
            <person name="Bennetzen J.L."/>
            <person name="Chen S."/>
            <person name="Ma X."/>
            <person name="Wang X."/>
            <person name="Yssel A.E.J."/>
            <person name="Chaluvadi S.R."/>
            <person name="Johnson M."/>
            <person name="Gangashetty P."/>
            <person name="Hamidou F."/>
            <person name="Sanogo M.D."/>
            <person name="Zwaenepoel A."/>
            <person name="Wallace J."/>
            <person name="Van De Peer Y."/>
            <person name="Van Deynze A."/>
        </authorList>
    </citation>
    <scope>NUCLEOTIDE SEQUENCE</scope>
    <source>
        <tissue evidence="9">Leaves</tissue>
    </source>
</reference>
<keyword evidence="2" id="KW-0805">Transcription regulation</keyword>
<protein>
    <recommendedName>
        <fullName evidence="8">WRKY domain-containing protein</fullName>
    </recommendedName>
</protein>
<organism evidence="9 10">
    <name type="scientific">Digitaria exilis</name>
    <dbReference type="NCBI Taxonomy" id="1010633"/>
    <lineage>
        <taxon>Eukaryota</taxon>
        <taxon>Viridiplantae</taxon>
        <taxon>Streptophyta</taxon>
        <taxon>Embryophyta</taxon>
        <taxon>Tracheophyta</taxon>
        <taxon>Spermatophyta</taxon>
        <taxon>Magnoliopsida</taxon>
        <taxon>Liliopsida</taxon>
        <taxon>Poales</taxon>
        <taxon>Poaceae</taxon>
        <taxon>PACMAD clade</taxon>
        <taxon>Panicoideae</taxon>
        <taxon>Panicodae</taxon>
        <taxon>Paniceae</taxon>
        <taxon>Anthephorinae</taxon>
        <taxon>Digitaria</taxon>
    </lineage>
</organism>
<sequence length="374" mass="39886">MQEGAGAEGGIQLLLTILADGEEQARQLGELADDPRSRAQHYRGAAARLQCTLGKAMAVAKAVEATSASSRGTDDRSDSPRSADESSGATAAVDAAQERQGLCKRRKGLPRWTAKFRVPDDNLEATPDDGFSWRKYGQKDILGAKFPRGYYRCTYRTAQGCQATKQVQRSDTDLSVFDVTYQGEHTCHQKNRHAAAATSHGGGSHSPPPPPATQDTASMQLLMGFRDALKVETTTVASLHLHDGEYYYDHGPASAPAAPFSFPSAAAPFHHHHHDAAGEPPAVALSPPGSGYFSSAPPQRHCPAYDVYDFEAAPPGARADSSELGEVVSRATAAAAAAPTARFDYSSMYHHGEFDPHLPFPPFGGPSSHGPSYQ</sequence>
<dbReference type="GO" id="GO:0003700">
    <property type="term" value="F:DNA-binding transcription factor activity"/>
    <property type="evidence" value="ECO:0007669"/>
    <property type="project" value="InterPro"/>
</dbReference>
<gene>
    <name evidence="9" type="ORF">HU200_015530</name>
</gene>
<dbReference type="InterPro" id="IPR003657">
    <property type="entry name" value="WRKY_dom"/>
</dbReference>
<evidence type="ECO:0000256" key="4">
    <source>
        <dbReference type="ARBA" id="ARBA00023163"/>
    </source>
</evidence>
<dbReference type="AlphaFoldDB" id="A0A835FBC8"/>
<dbReference type="GO" id="GO:0010193">
    <property type="term" value="P:response to ozone"/>
    <property type="evidence" value="ECO:0007669"/>
    <property type="project" value="UniProtKB-ARBA"/>
</dbReference>
<dbReference type="GO" id="GO:0042542">
    <property type="term" value="P:response to hydrogen peroxide"/>
    <property type="evidence" value="ECO:0007669"/>
    <property type="project" value="UniProtKB-ARBA"/>
</dbReference>
<dbReference type="InterPro" id="IPR044810">
    <property type="entry name" value="WRKY_plant"/>
</dbReference>
<keyword evidence="4" id="KW-0804">Transcription</keyword>
<feature type="compositionally biased region" description="Basic and acidic residues" evidence="7">
    <location>
        <begin position="72"/>
        <end position="84"/>
    </location>
</feature>
<dbReference type="GO" id="GO:0010150">
    <property type="term" value="P:leaf senescence"/>
    <property type="evidence" value="ECO:0007669"/>
    <property type="project" value="UniProtKB-ARBA"/>
</dbReference>
<comment type="subcellular location">
    <subcellularLocation>
        <location evidence="1">Nucleus</location>
    </subcellularLocation>
</comment>
<dbReference type="Proteomes" id="UP000636709">
    <property type="component" value="Unassembled WGS sequence"/>
</dbReference>
<evidence type="ECO:0000259" key="8">
    <source>
        <dbReference type="PROSITE" id="PS50811"/>
    </source>
</evidence>
<dbReference type="EMBL" id="JACEFO010001603">
    <property type="protein sequence ID" value="KAF8733156.1"/>
    <property type="molecule type" value="Genomic_DNA"/>
</dbReference>
<dbReference type="InterPro" id="IPR036576">
    <property type="entry name" value="WRKY_dom_sf"/>
</dbReference>
<evidence type="ECO:0000256" key="3">
    <source>
        <dbReference type="ARBA" id="ARBA00023125"/>
    </source>
</evidence>
<feature type="region of interest" description="Disordered" evidence="7">
    <location>
        <begin position="188"/>
        <end position="216"/>
    </location>
</feature>
<dbReference type="GO" id="GO:0009751">
    <property type="term" value="P:response to salicylic acid"/>
    <property type="evidence" value="ECO:0007669"/>
    <property type="project" value="UniProtKB-ARBA"/>
</dbReference>
<keyword evidence="3" id="KW-0238">DNA-binding</keyword>
<dbReference type="GO" id="GO:0005634">
    <property type="term" value="C:nucleus"/>
    <property type="evidence" value="ECO:0007669"/>
    <property type="project" value="UniProtKB-SubCell"/>
</dbReference>
<feature type="domain" description="WRKY" evidence="8">
    <location>
        <begin position="122"/>
        <end position="185"/>
    </location>
</feature>
<comment type="similarity">
    <text evidence="6">Belongs to the WRKY group III family.</text>
</comment>
<dbReference type="PANTHER" id="PTHR32096:SF146">
    <property type="entry name" value="WRKY TRANSCRIPTION FACTOR 19-RELATED"/>
    <property type="match status" value="1"/>
</dbReference>
<evidence type="ECO:0000256" key="5">
    <source>
        <dbReference type="ARBA" id="ARBA00023242"/>
    </source>
</evidence>
<dbReference type="SMART" id="SM00774">
    <property type="entry name" value="WRKY"/>
    <property type="match status" value="1"/>
</dbReference>
<evidence type="ECO:0000313" key="9">
    <source>
        <dbReference type="EMBL" id="KAF8733156.1"/>
    </source>
</evidence>
<dbReference type="Gene3D" id="2.20.25.80">
    <property type="entry name" value="WRKY domain"/>
    <property type="match status" value="1"/>
</dbReference>
<dbReference type="GO" id="GO:0000976">
    <property type="term" value="F:transcription cis-regulatory region binding"/>
    <property type="evidence" value="ECO:0007669"/>
    <property type="project" value="TreeGrafter"/>
</dbReference>
<evidence type="ECO:0000256" key="7">
    <source>
        <dbReference type="SAM" id="MobiDB-lite"/>
    </source>
</evidence>
<dbReference type="Gramene" id="Dexi4B01G0006730.1">
    <property type="protein sequence ID" value="Dexi4B01G0006730.1:cds"/>
    <property type="gene ID" value="Dexi4B01G0006730"/>
</dbReference>
<dbReference type="PANTHER" id="PTHR32096">
    <property type="entry name" value="WRKY TRANSCRIPTION FACTOR 30-RELATED-RELATED"/>
    <property type="match status" value="1"/>
</dbReference>
<feature type="region of interest" description="Disordered" evidence="7">
    <location>
        <begin position="63"/>
        <end position="100"/>
    </location>
</feature>
<keyword evidence="10" id="KW-1185">Reference proteome</keyword>
<keyword evidence="5" id="KW-0539">Nucleus</keyword>
<proteinExistence type="inferred from homology"/>